<sequence length="129" mass="14038">FPFILKYYAAVFPEVDAGPVASTFLGIALIGSFFMALGCFASSLTRSQIVAAMASFTLGAGIFMVGLLGKISPPTDTPLYAALQYISVLEHMKDFSSGFIDSRHIVFYLSLTAVFLFLTCQTIGSRRWK</sequence>
<proteinExistence type="predicted"/>
<keyword evidence="1" id="KW-0472">Membrane</keyword>
<feature type="transmembrane region" description="Helical" evidence="1">
    <location>
        <begin position="105"/>
        <end position="124"/>
    </location>
</feature>
<accession>A0A382Q152</accession>
<feature type="non-terminal residue" evidence="2">
    <location>
        <position position="1"/>
    </location>
</feature>
<keyword evidence="1" id="KW-1133">Transmembrane helix</keyword>
<gene>
    <name evidence="2" type="ORF">METZ01_LOCUS331594</name>
</gene>
<evidence type="ECO:0008006" key="3">
    <source>
        <dbReference type="Google" id="ProtNLM"/>
    </source>
</evidence>
<feature type="transmembrane region" description="Helical" evidence="1">
    <location>
        <begin position="20"/>
        <end position="42"/>
    </location>
</feature>
<dbReference type="AlphaFoldDB" id="A0A382Q152"/>
<name>A0A382Q152_9ZZZZ</name>
<evidence type="ECO:0000313" key="2">
    <source>
        <dbReference type="EMBL" id="SVC78740.1"/>
    </source>
</evidence>
<organism evidence="2">
    <name type="scientific">marine metagenome</name>
    <dbReference type="NCBI Taxonomy" id="408172"/>
    <lineage>
        <taxon>unclassified sequences</taxon>
        <taxon>metagenomes</taxon>
        <taxon>ecological metagenomes</taxon>
    </lineage>
</organism>
<dbReference type="EMBL" id="UINC01110916">
    <property type="protein sequence ID" value="SVC78740.1"/>
    <property type="molecule type" value="Genomic_DNA"/>
</dbReference>
<evidence type="ECO:0000256" key="1">
    <source>
        <dbReference type="SAM" id="Phobius"/>
    </source>
</evidence>
<protein>
    <recommendedName>
        <fullName evidence="3">ABC-2 type transporter domain-containing protein</fullName>
    </recommendedName>
</protein>
<feature type="transmembrane region" description="Helical" evidence="1">
    <location>
        <begin position="49"/>
        <end position="69"/>
    </location>
</feature>
<keyword evidence="1" id="KW-0812">Transmembrane</keyword>
<reference evidence="2" key="1">
    <citation type="submission" date="2018-05" db="EMBL/GenBank/DDBJ databases">
        <authorList>
            <person name="Lanie J.A."/>
            <person name="Ng W.-L."/>
            <person name="Kazmierczak K.M."/>
            <person name="Andrzejewski T.M."/>
            <person name="Davidsen T.M."/>
            <person name="Wayne K.J."/>
            <person name="Tettelin H."/>
            <person name="Glass J.I."/>
            <person name="Rusch D."/>
            <person name="Podicherti R."/>
            <person name="Tsui H.-C.T."/>
            <person name="Winkler M.E."/>
        </authorList>
    </citation>
    <scope>NUCLEOTIDE SEQUENCE</scope>
</reference>